<dbReference type="EMBL" id="BPLF01000002">
    <property type="protein sequence ID" value="GIX63517.1"/>
    <property type="molecule type" value="Genomic_DNA"/>
</dbReference>
<dbReference type="InterPro" id="IPR003029">
    <property type="entry name" value="S1_domain"/>
</dbReference>
<name>A0AAV4LTE2_BABCB</name>
<dbReference type="GO" id="GO:0071034">
    <property type="term" value="P:CUT catabolic process"/>
    <property type="evidence" value="ECO:0007669"/>
    <property type="project" value="TreeGrafter"/>
</dbReference>
<dbReference type="GO" id="GO:0000176">
    <property type="term" value="C:nuclear exosome (RNase complex)"/>
    <property type="evidence" value="ECO:0007669"/>
    <property type="project" value="TreeGrafter"/>
</dbReference>
<dbReference type="GO" id="GO:0034475">
    <property type="term" value="P:U4 snRNA 3'-end processing"/>
    <property type="evidence" value="ECO:0007669"/>
    <property type="project" value="TreeGrafter"/>
</dbReference>
<reference evidence="4 5" key="1">
    <citation type="submission" date="2021-06" db="EMBL/GenBank/DDBJ databases">
        <title>Genome sequence of Babesia caballi.</title>
        <authorList>
            <person name="Yamagishi J."/>
            <person name="Kidaka T."/>
            <person name="Ochi A."/>
        </authorList>
    </citation>
    <scope>NUCLEOTIDE SEQUENCE [LARGE SCALE GENOMIC DNA]</scope>
    <source>
        <strain evidence="4">USDA-D6B2</strain>
    </source>
</reference>
<dbReference type="SUPFAM" id="SSF54791">
    <property type="entry name" value="Eukaryotic type KH-domain (KH-domain type I)"/>
    <property type="match status" value="1"/>
</dbReference>
<accession>A0AAV4LTE2</accession>
<dbReference type="Gene3D" id="2.40.50.140">
    <property type="entry name" value="Nucleic acid-binding proteins"/>
    <property type="match status" value="1"/>
</dbReference>
<dbReference type="Pfam" id="PF21266">
    <property type="entry name" value="S1_RRP4"/>
    <property type="match status" value="1"/>
</dbReference>
<dbReference type="GO" id="GO:0000177">
    <property type="term" value="C:cytoplasmic exosome (RNase complex)"/>
    <property type="evidence" value="ECO:0007669"/>
    <property type="project" value="TreeGrafter"/>
</dbReference>
<dbReference type="PROSITE" id="PS50126">
    <property type="entry name" value="S1"/>
    <property type="match status" value="1"/>
</dbReference>
<keyword evidence="2" id="KW-0694">RNA-binding</keyword>
<evidence type="ECO:0000313" key="4">
    <source>
        <dbReference type="EMBL" id="GIX63517.1"/>
    </source>
</evidence>
<dbReference type="PANTHER" id="PTHR21321">
    <property type="entry name" value="PNAS-3 RELATED"/>
    <property type="match status" value="1"/>
</dbReference>
<proteinExistence type="predicted"/>
<protein>
    <submittedName>
        <fullName evidence="4">Exosome complex component RRP4, putative</fullName>
    </submittedName>
</protein>
<dbReference type="SUPFAM" id="SSF50249">
    <property type="entry name" value="Nucleic acid-binding proteins"/>
    <property type="match status" value="1"/>
</dbReference>
<dbReference type="SUPFAM" id="SSF110324">
    <property type="entry name" value="Ribosomal L27 protein-like"/>
    <property type="match status" value="1"/>
</dbReference>
<dbReference type="InterPro" id="IPR036612">
    <property type="entry name" value="KH_dom_type_1_sf"/>
</dbReference>
<dbReference type="GO" id="GO:0071051">
    <property type="term" value="P:poly(A)-dependent snoRNA 3'-end processing"/>
    <property type="evidence" value="ECO:0007669"/>
    <property type="project" value="TreeGrafter"/>
</dbReference>
<evidence type="ECO:0000256" key="2">
    <source>
        <dbReference type="ARBA" id="ARBA00022884"/>
    </source>
</evidence>
<dbReference type="InterPro" id="IPR048565">
    <property type="entry name" value="S1_RRP4"/>
</dbReference>
<dbReference type="InterPro" id="IPR012340">
    <property type="entry name" value="NA-bd_OB-fold"/>
</dbReference>
<dbReference type="CDD" id="cd05789">
    <property type="entry name" value="S1_Rrp4"/>
    <property type="match status" value="1"/>
</dbReference>
<dbReference type="GO" id="GO:0000467">
    <property type="term" value="P:exonucleolytic trimming to generate mature 3'-end of 5.8S rRNA from tricistronic rRNA transcript (SSU-rRNA, 5.8S rRNA, LSU-rRNA)"/>
    <property type="evidence" value="ECO:0007669"/>
    <property type="project" value="TreeGrafter"/>
</dbReference>
<organism evidence="4 5">
    <name type="scientific">Babesia caballi</name>
    <dbReference type="NCBI Taxonomy" id="5871"/>
    <lineage>
        <taxon>Eukaryota</taxon>
        <taxon>Sar</taxon>
        <taxon>Alveolata</taxon>
        <taxon>Apicomplexa</taxon>
        <taxon>Aconoidasida</taxon>
        <taxon>Piroplasmida</taxon>
        <taxon>Babesiidae</taxon>
        <taxon>Babesia</taxon>
    </lineage>
</organism>
<dbReference type="GO" id="GO:0003723">
    <property type="term" value="F:RNA binding"/>
    <property type="evidence" value="ECO:0007669"/>
    <property type="project" value="UniProtKB-KW"/>
</dbReference>
<evidence type="ECO:0000256" key="1">
    <source>
        <dbReference type="ARBA" id="ARBA00022835"/>
    </source>
</evidence>
<dbReference type="GeneID" id="94194998"/>
<comment type="caution">
    <text evidence="4">The sequence shown here is derived from an EMBL/GenBank/DDBJ whole genome shotgun (WGS) entry which is preliminary data.</text>
</comment>
<dbReference type="GO" id="GO:0071035">
    <property type="term" value="P:nuclear polyadenylation-dependent rRNA catabolic process"/>
    <property type="evidence" value="ECO:0007669"/>
    <property type="project" value="TreeGrafter"/>
</dbReference>
<dbReference type="InterPro" id="IPR026699">
    <property type="entry name" value="Exosome_RNA_bind1/RRP40/RRP4"/>
</dbReference>
<dbReference type="Proteomes" id="UP001497744">
    <property type="component" value="Unassembled WGS sequence"/>
</dbReference>
<gene>
    <name evidence="4" type="ORF">BcabD6B2_29520</name>
</gene>
<dbReference type="SMART" id="SM00316">
    <property type="entry name" value="S1"/>
    <property type="match status" value="1"/>
</dbReference>
<dbReference type="PANTHER" id="PTHR21321:SF4">
    <property type="entry name" value="EXOSOME COMPLEX COMPONENT RRP4"/>
    <property type="match status" value="1"/>
</dbReference>
<dbReference type="RefSeq" id="XP_067715586.1">
    <property type="nucleotide sequence ID" value="XM_067859485.1"/>
</dbReference>
<dbReference type="AlphaFoldDB" id="A0AAV4LTE2"/>
<feature type="domain" description="S1 motif" evidence="3">
    <location>
        <begin position="62"/>
        <end position="140"/>
    </location>
</feature>
<sequence length="440" mass="46154">MADARVTFPGDVVSDQASSLLQGRGTYVDGDVLKASYLGTFKRVNQLAYVDPLHGKYLAQVGDVVVGVVQKIGGNCWYIDIGSSMRVQLSILQVNTEELANRRKLDEDVYEMRNIFDIGDVISCEVQRVSSNGTVLLQTRTSTYGRLTGGLLVKVKPNLLLRQSKHMHELKCGVLLILGCNALAVGGGDGVALDGPARHSLLLLRNDGVLANGRVGVGVHGLHVVLVDALPEEGGEVLLVLLRVLLLHLAHVVGDVHAHDAVTVGLGVVAGLLVLAHGVPREPLFAVRNVQTAVAGPLQGAKGLVSGGDNLDSDVEQRLERPPVVVLLLDVEDLSVGLLPSDELVVQLELGQEPAGEKEPGAVGRGVVGQSDLDAVVLQLSGVGGGVDLVTDDGGRDDLADDALVGEPDDEAVLGRCVLVLVLQDHAPAAVVVRLPLCVS</sequence>
<evidence type="ECO:0000259" key="3">
    <source>
        <dbReference type="PROSITE" id="PS50126"/>
    </source>
</evidence>
<evidence type="ECO:0000313" key="5">
    <source>
        <dbReference type="Proteomes" id="UP001497744"/>
    </source>
</evidence>
<keyword evidence="1" id="KW-0271">Exosome</keyword>
<dbReference type="Gene3D" id="2.40.50.100">
    <property type="match status" value="1"/>
</dbReference>
<dbReference type="GO" id="GO:0071038">
    <property type="term" value="P:TRAMP-dependent tRNA surveillance pathway"/>
    <property type="evidence" value="ECO:0007669"/>
    <property type="project" value="TreeGrafter"/>
</dbReference>
<keyword evidence="5" id="KW-1185">Reference proteome</keyword>